<keyword evidence="4" id="KW-0808">Transferase</keyword>
<dbReference type="PIRSF" id="PIRSF016262">
    <property type="entry name" value="LPLase"/>
    <property type="match status" value="1"/>
</dbReference>
<feature type="binding site" evidence="7">
    <location>
        <begin position="155"/>
        <end position="157"/>
    </location>
    <ligand>
        <name>substrate</name>
    </ligand>
</feature>
<organism evidence="10">
    <name type="scientific">Gronococcus sybilensis</name>
    <dbReference type="NCBI Taxonomy" id="3028029"/>
    <lineage>
        <taxon>Eukaryota</taxon>
        <taxon>Rhodophyta</taxon>
        <taxon>Bangiophyceae</taxon>
        <taxon>Cavernulicolales</taxon>
        <taxon>Cavernulicolaceae</taxon>
        <taxon>Gronococcus</taxon>
    </lineage>
</organism>
<evidence type="ECO:0000256" key="2">
    <source>
        <dbReference type="ARBA" id="ARBA00007907"/>
    </source>
</evidence>
<keyword evidence="10" id="KW-0934">Plastid</keyword>
<evidence type="ECO:0000256" key="6">
    <source>
        <dbReference type="PIRSR" id="PIRSR016262-1"/>
    </source>
</evidence>
<comment type="pathway">
    <text evidence="1">Protein modification; protein lipoylation via endogenous pathway; protein N(6)-(lipoyl)lysine from octanoyl-[acyl-carrier-protein]: step 1/2.</text>
</comment>
<feature type="active site" description="Acyl-thioester intermediate" evidence="6">
    <location>
        <position position="173"/>
    </location>
</feature>
<dbReference type="GO" id="GO:0033819">
    <property type="term" value="F:lipoyl(octanoyl) transferase activity"/>
    <property type="evidence" value="ECO:0007669"/>
    <property type="project" value="UniProtKB-EC"/>
</dbReference>
<dbReference type="PROSITE" id="PS51733">
    <property type="entry name" value="BPL_LPL_CATALYTIC"/>
    <property type="match status" value="1"/>
</dbReference>
<evidence type="ECO:0000256" key="4">
    <source>
        <dbReference type="ARBA" id="ARBA00022679"/>
    </source>
</evidence>
<evidence type="ECO:0000259" key="9">
    <source>
        <dbReference type="PROSITE" id="PS51733"/>
    </source>
</evidence>
<dbReference type="SUPFAM" id="SSF55681">
    <property type="entry name" value="Class II aaRS and biotin synthetases"/>
    <property type="match status" value="1"/>
</dbReference>
<evidence type="ECO:0000256" key="1">
    <source>
        <dbReference type="ARBA" id="ARBA00004821"/>
    </source>
</evidence>
<comment type="similarity">
    <text evidence="2">Belongs to the LipB family.</text>
</comment>
<feature type="site" description="Lowers pKa of active site Cys" evidence="8">
    <location>
        <position position="139"/>
    </location>
</feature>
<evidence type="ECO:0000256" key="8">
    <source>
        <dbReference type="PIRSR" id="PIRSR016262-3"/>
    </source>
</evidence>
<evidence type="ECO:0000313" key="10">
    <source>
        <dbReference type="EMBL" id="WDA99056.1"/>
    </source>
</evidence>
<keyword evidence="5" id="KW-0012">Acyltransferase</keyword>
<dbReference type="PANTHER" id="PTHR10993:SF7">
    <property type="entry name" value="LIPOYLTRANSFERASE 2, MITOCHONDRIAL-RELATED"/>
    <property type="match status" value="1"/>
</dbReference>
<dbReference type="InterPro" id="IPR045864">
    <property type="entry name" value="aa-tRNA-synth_II/BPL/LPL"/>
</dbReference>
<accession>A0A9Y1MXN1</accession>
<feature type="domain" description="BPL/LPL catalytic" evidence="9">
    <location>
        <begin position="33"/>
        <end position="213"/>
    </location>
</feature>
<dbReference type="Gene3D" id="3.30.930.10">
    <property type="entry name" value="Bira Bifunctional Protein, Domain 2"/>
    <property type="match status" value="1"/>
</dbReference>
<feature type="binding site" evidence="7">
    <location>
        <begin position="142"/>
        <end position="144"/>
    </location>
    <ligand>
        <name>substrate</name>
    </ligand>
</feature>
<feature type="binding site" evidence="7">
    <location>
        <begin position="75"/>
        <end position="82"/>
    </location>
    <ligand>
        <name>substrate</name>
    </ligand>
</feature>
<dbReference type="EMBL" id="OP616812">
    <property type="protein sequence ID" value="WDA99056.1"/>
    <property type="molecule type" value="Genomic_DNA"/>
</dbReference>
<sequence length="213" mass="24791">MSHKIKKYIYSLLPFEISWTLQKSFLVKKIKQVLNYEVCMIVYHPTVYTLGAKASREFLRFNFGLEQLNLHKIDRGGQITVHAPGQITLYPVLDLHHYKCDLHWYIFEIEELVITTLQSYEIAAYRIEGFPGVWWKNSKIASVGIKISNWISIHGVGINLHIDLNNYSHIVPCGIFFGEIFNINGLVFPNSEVQFKWKLLKIRGGDFPYKSIK</sequence>
<evidence type="ECO:0000256" key="3">
    <source>
        <dbReference type="ARBA" id="ARBA00012334"/>
    </source>
</evidence>
<dbReference type="EC" id="2.3.1.181" evidence="3"/>
<dbReference type="AlphaFoldDB" id="A0A9Y1MXN1"/>
<dbReference type="PANTHER" id="PTHR10993">
    <property type="entry name" value="OCTANOYLTRANSFERASE"/>
    <property type="match status" value="1"/>
</dbReference>
<dbReference type="InterPro" id="IPR000544">
    <property type="entry name" value="Octanoyltransferase"/>
</dbReference>
<geneLocation type="plastid" evidence="10"/>
<evidence type="ECO:0000256" key="5">
    <source>
        <dbReference type="ARBA" id="ARBA00023315"/>
    </source>
</evidence>
<gene>
    <name evidence="10" type="primary">lipB</name>
    <name evidence="10" type="ORF">GRSY_051</name>
</gene>
<dbReference type="NCBIfam" id="TIGR00214">
    <property type="entry name" value="lipB"/>
    <property type="match status" value="1"/>
</dbReference>
<name>A0A9Y1MXN1_9RHOD</name>
<proteinExistence type="inferred from homology"/>
<protein>
    <recommendedName>
        <fullName evidence="3">lipoyl(octanoyl) transferase</fullName>
        <ecNumber evidence="3">2.3.1.181</ecNumber>
    </recommendedName>
</protein>
<dbReference type="Pfam" id="PF21948">
    <property type="entry name" value="LplA-B_cat"/>
    <property type="match status" value="1"/>
</dbReference>
<dbReference type="InterPro" id="IPR004143">
    <property type="entry name" value="BPL_LPL_catalytic"/>
</dbReference>
<evidence type="ECO:0000256" key="7">
    <source>
        <dbReference type="PIRSR" id="PIRSR016262-2"/>
    </source>
</evidence>
<dbReference type="GO" id="GO:0009249">
    <property type="term" value="P:protein lipoylation"/>
    <property type="evidence" value="ECO:0007669"/>
    <property type="project" value="InterPro"/>
</dbReference>
<reference evidence="10" key="1">
    <citation type="journal article" date="2023" name="J. Phycol.">
        <title>Revised classification of the Cyanidiophyceae based on plastid genome data with descriptions of the Cavernulicolales ord. nov. and Galdieriales ord. nov. (Rhodophyta).</title>
        <authorList>
            <person name="Park S.I."/>
            <person name="Cho C.H."/>
            <person name="Ciniglia C."/>
            <person name="Huang T.Y."/>
            <person name="Liu S.L."/>
            <person name="Bustamante D.E."/>
            <person name="Calderon M.S."/>
            <person name="Mansilla A."/>
            <person name="McDermott T."/>
            <person name="Andersen R.A."/>
            <person name="Yoon H.S."/>
        </authorList>
    </citation>
    <scope>NUCLEOTIDE SEQUENCE</scope>
</reference>